<keyword evidence="6" id="KW-0472">Membrane</keyword>
<dbReference type="EMBL" id="JAOZFE010000005">
    <property type="protein sequence ID" value="MCW0953555.1"/>
    <property type="molecule type" value="Genomic_DNA"/>
</dbReference>
<dbReference type="Proteomes" id="UP001526225">
    <property type="component" value="Unassembled WGS sequence"/>
</dbReference>
<dbReference type="PANTHER" id="PTHR30111">
    <property type="entry name" value="33 KDA CHAPERONIN"/>
    <property type="match status" value="1"/>
</dbReference>
<keyword evidence="6" id="KW-0812">Transmembrane</keyword>
<dbReference type="PIRSF" id="PIRSF005261">
    <property type="entry name" value="Heat_shock_Hsp33"/>
    <property type="match status" value="1"/>
</dbReference>
<protein>
    <submittedName>
        <fullName evidence="7">Hsp33 family molecular chaperone HslO</fullName>
    </submittedName>
</protein>
<evidence type="ECO:0000256" key="4">
    <source>
        <dbReference type="ARBA" id="ARBA00023186"/>
    </source>
</evidence>
<reference evidence="7 8" key="1">
    <citation type="submission" date="2022-10" db="EMBL/GenBank/DDBJ databases">
        <title>Weissella fermenti sp. nov., isolated from fermented cabbage.</title>
        <authorList>
            <person name="Lee J.K."/>
            <person name="Baek J.H."/>
            <person name="Choi D.G."/>
            <person name="Kim J.M."/>
            <person name="Jeon C.O."/>
        </authorList>
    </citation>
    <scope>NUCLEOTIDE SEQUENCE [LARGE SCALE GENOMIC DNA]</scope>
    <source>
        <strain evidence="7 8">KACC 18534</strain>
    </source>
</reference>
<keyword evidence="1" id="KW-0963">Cytoplasm</keyword>
<dbReference type="InterPro" id="IPR000397">
    <property type="entry name" value="Heat_shock_Hsp33"/>
</dbReference>
<dbReference type="PANTHER" id="PTHR30111:SF1">
    <property type="entry name" value="33 KDA CHAPERONIN"/>
    <property type="match status" value="1"/>
</dbReference>
<keyword evidence="8" id="KW-1185">Reference proteome</keyword>
<evidence type="ECO:0000256" key="6">
    <source>
        <dbReference type="SAM" id="Phobius"/>
    </source>
</evidence>
<evidence type="ECO:0000256" key="3">
    <source>
        <dbReference type="ARBA" id="ARBA00023157"/>
    </source>
</evidence>
<proteinExistence type="predicted"/>
<dbReference type="InterPro" id="IPR016154">
    <property type="entry name" value="Heat_shock_Hsp33_C"/>
</dbReference>
<comment type="caution">
    <text evidence="7">The sequence shown here is derived from an EMBL/GenBank/DDBJ whole genome shotgun (WGS) entry which is preliminary data.</text>
</comment>
<evidence type="ECO:0000256" key="5">
    <source>
        <dbReference type="ARBA" id="ARBA00023284"/>
    </source>
</evidence>
<keyword evidence="4" id="KW-0143">Chaperone</keyword>
<dbReference type="Pfam" id="PF01430">
    <property type="entry name" value="HSP33"/>
    <property type="match status" value="1"/>
</dbReference>
<dbReference type="RefSeq" id="WP_213409222.1">
    <property type="nucleotide sequence ID" value="NZ_CP074441.1"/>
</dbReference>
<keyword evidence="3" id="KW-1015">Disulfide bond</keyword>
<evidence type="ECO:0000256" key="1">
    <source>
        <dbReference type="ARBA" id="ARBA00022490"/>
    </source>
</evidence>
<sequence>MTDKLIRAVTNDGAFRAIAIDATEMVQVTSKYHSASTLGLVVLGRALIGGLLLANALLKDKERLVMTINGGGPVGKVVVETSAEGHVRGYVENPTVELPLKADGQVDVAGAVGTNGFLTITKDMGEDMAPFSGQVQLATGEIGDDIAYYLAKSEQIPSAVALTVDVTEAGVSVAGGFMVSALPDATEDDIMGLEGELQNLPSMSDILGANHEPMDALKGLFGDDAVKLLDTMPVVPYPETTKMDYTKMLATLPVSQLTEMLENDHGLEVVDRFTGRRIQFSEAELAAIIEQVNAQ</sequence>
<dbReference type="Gene3D" id="3.55.30.10">
    <property type="entry name" value="Hsp33 domain"/>
    <property type="match status" value="1"/>
</dbReference>
<accession>A0ABT3E562</accession>
<evidence type="ECO:0000256" key="2">
    <source>
        <dbReference type="ARBA" id="ARBA00022833"/>
    </source>
</evidence>
<keyword evidence="6" id="KW-1133">Transmembrane helix</keyword>
<gene>
    <name evidence="7" type="ORF">OIT44_05675</name>
</gene>
<name>A0ABT3E562_9LACO</name>
<dbReference type="Gene3D" id="3.90.1280.10">
    <property type="entry name" value="HSP33 redox switch-like"/>
    <property type="match status" value="1"/>
</dbReference>
<evidence type="ECO:0000313" key="8">
    <source>
        <dbReference type="Proteomes" id="UP001526225"/>
    </source>
</evidence>
<keyword evidence="5" id="KW-0676">Redox-active center</keyword>
<feature type="transmembrane region" description="Helical" evidence="6">
    <location>
        <begin position="38"/>
        <end position="58"/>
    </location>
</feature>
<dbReference type="InterPro" id="IPR016153">
    <property type="entry name" value="Heat_shock_Hsp33_N"/>
</dbReference>
<evidence type="ECO:0000313" key="7">
    <source>
        <dbReference type="EMBL" id="MCW0953555.1"/>
    </source>
</evidence>
<dbReference type="SUPFAM" id="SSF118352">
    <property type="entry name" value="HSP33 redox switch-like"/>
    <property type="match status" value="1"/>
</dbReference>
<dbReference type="SUPFAM" id="SSF64397">
    <property type="entry name" value="Hsp33 domain"/>
    <property type="match status" value="1"/>
</dbReference>
<organism evidence="7 8">
    <name type="scientific">Weissella ceti</name>
    <dbReference type="NCBI Taxonomy" id="759620"/>
    <lineage>
        <taxon>Bacteria</taxon>
        <taxon>Bacillati</taxon>
        <taxon>Bacillota</taxon>
        <taxon>Bacilli</taxon>
        <taxon>Lactobacillales</taxon>
        <taxon>Lactobacillaceae</taxon>
        <taxon>Weissella</taxon>
    </lineage>
</organism>
<keyword evidence="2" id="KW-0862">Zinc</keyword>